<evidence type="ECO:0000313" key="1">
    <source>
        <dbReference type="EMBL" id="ORX37199.1"/>
    </source>
</evidence>
<organism evidence="1 2">
    <name type="scientific">Kockovaella imperatae</name>
    <dbReference type="NCBI Taxonomy" id="4999"/>
    <lineage>
        <taxon>Eukaryota</taxon>
        <taxon>Fungi</taxon>
        <taxon>Dikarya</taxon>
        <taxon>Basidiomycota</taxon>
        <taxon>Agaricomycotina</taxon>
        <taxon>Tremellomycetes</taxon>
        <taxon>Tremellales</taxon>
        <taxon>Cuniculitremaceae</taxon>
        <taxon>Kockovaella</taxon>
    </lineage>
</organism>
<sequence length="85" mass="9049">MTPLTYFQVVCRILALLLLAPFALCIALDVTAYAIARTLHLSMSHQRVPRSPGSQVIPILTEGEIATFDDGFGVPNGSAAGSKPH</sequence>
<proteinExistence type="predicted"/>
<keyword evidence="2" id="KW-1185">Reference proteome</keyword>
<evidence type="ECO:0000313" key="2">
    <source>
        <dbReference type="Proteomes" id="UP000193218"/>
    </source>
</evidence>
<reference evidence="1 2" key="1">
    <citation type="submission" date="2017-03" db="EMBL/GenBank/DDBJ databases">
        <title>Widespread Adenine N6-methylation of Active Genes in Fungi.</title>
        <authorList>
            <consortium name="DOE Joint Genome Institute"/>
            <person name="Mondo S.J."/>
            <person name="Dannebaum R.O."/>
            <person name="Kuo R.C."/>
            <person name="Louie K.B."/>
            <person name="Bewick A.J."/>
            <person name="Labutti K."/>
            <person name="Haridas S."/>
            <person name="Kuo A."/>
            <person name="Salamov A."/>
            <person name="Ahrendt S.R."/>
            <person name="Lau R."/>
            <person name="Bowen B.P."/>
            <person name="Lipzen A."/>
            <person name="Sullivan W."/>
            <person name="Andreopoulos W.B."/>
            <person name="Clum A."/>
            <person name="Lindquist E."/>
            <person name="Daum C."/>
            <person name="Northen T.R."/>
            <person name="Ramamoorthy G."/>
            <person name="Schmitz R.J."/>
            <person name="Gryganskyi A."/>
            <person name="Culley D."/>
            <person name="Magnuson J."/>
            <person name="James T.Y."/>
            <person name="O'Malley M.A."/>
            <person name="Stajich J.E."/>
            <person name="Spatafora J.W."/>
            <person name="Visel A."/>
            <person name="Grigoriev I.V."/>
        </authorList>
    </citation>
    <scope>NUCLEOTIDE SEQUENCE [LARGE SCALE GENOMIC DNA]</scope>
    <source>
        <strain evidence="1 2">NRRL Y-17943</strain>
    </source>
</reference>
<gene>
    <name evidence="1" type="ORF">BD324DRAFT_650805</name>
</gene>
<protein>
    <submittedName>
        <fullName evidence="1">Uncharacterized protein</fullName>
    </submittedName>
</protein>
<dbReference type="Proteomes" id="UP000193218">
    <property type="component" value="Unassembled WGS sequence"/>
</dbReference>
<name>A0A1Y1UGV2_9TREE</name>
<dbReference type="RefSeq" id="XP_021871237.1">
    <property type="nucleotide sequence ID" value="XM_022018205.1"/>
</dbReference>
<dbReference type="GeneID" id="33560014"/>
<dbReference type="InParanoid" id="A0A1Y1UGV2"/>
<accession>A0A1Y1UGV2</accession>
<comment type="caution">
    <text evidence="1">The sequence shown here is derived from an EMBL/GenBank/DDBJ whole genome shotgun (WGS) entry which is preliminary data.</text>
</comment>
<dbReference type="EMBL" id="NBSH01000006">
    <property type="protein sequence ID" value="ORX37199.1"/>
    <property type="molecule type" value="Genomic_DNA"/>
</dbReference>
<dbReference type="AlphaFoldDB" id="A0A1Y1UGV2"/>
<dbReference type="OrthoDB" id="2591446at2759"/>